<sequence length="195" mass="22425">MHYPEDFEFPVPEAITLPELFFELEMEVSEVASTDGRYLAAWQYLTPATAIEFLLRRRGDIEERCRRYGYSVPAEYVEVAPIFLRDMCRVATFVEATLEGKPFNDSMLSTAPSTKRDLQSFGTFEQKVSQWSTDIRASYERMLSLALSVRTIEPRAIARMTTWTTETSRSIEEIRASGFADRTAYLVRDMQLPSS</sequence>
<protein>
    <submittedName>
        <fullName evidence="1">Uncharacterized protein</fullName>
    </submittedName>
</protein>
<dbReference type="EMBL" id="EQ986751">
    <property type="protein sequence ID" value="EEF23303.1"/>
    <property type="molecule type" value="Genomic_DNA"/>
</dbReference>
<dbReference type="Proteomes" id="UP000008311">
    <property type="component" value="Unassembled WGS sequence"/>
</dbReference>
<gene>
    <name evidence="1" type="ORF">RCOM_1985660</name>
</gene>
<evidence type="ECO:0000313" key="1">
    <source>
        <dbReference type="EMBL" id="EEF23303.1"/>
    </source>
</evidence>
<dbReference type="InParanoid" id="B9TLG1"/>
<proteinExistence type="predicted"/>
<reference evidence="2" key="1">
    <citation type="journal article" date="2010" name="Nat. Biotechnol.">
        <title>Draft genome sequence of the oilseed species Ricinus communis.</title>
        <authorList>
            <person name="Chan A.P."/>
            <person name="Crabtree J."/>
            <person name="Zhao Q."/>
            <person name="Lorenzi H."/>
            <person name="Orvis J."/>
            <person name="Puiu D."/>
            <person name="Melake-Berhan A."/>
            <person name="Jones K.M."/>
            <person name="Redman J."/>
            <person name="Chen G."/>
            <person name="Cahoon E.B."/>
            <person name="Gedil M."/>
            <person name="Stanke M."/>
            <person name="Haas B.J."/>
            <person name="Wortman J.R."/>
            <person name="Fraser-Liggett C.M."/>
            <person name="Ravel J."/>
            <person name="Rabinowicz P.D."/>
        </authorList>
    </citation>
    <scope>NUCLEOTIDE SEQUENCE [LARGE SCALE GENOMIC DNA]</scope>
    <source>
        <strain evidence="2">cv. Hale</strain>
    </source>
</reference>
<evidence type="ECO:0000313" key="2">
    <source>
        <dbReference type="Proteomes" id="UP000008311"/>
    </source>
</evidence>
<dbReference type="AlphaFoldDB" id="B9TLG1"/>
<name>B9TLG1_RICCO</name>
<organism evidence="1 2">
    <name type="scientific">Ricinus communis</name>
    <name type="common">Castor bean</name>
    <dbReference type="NCBI Taxonomy" id="3988"/>
    <lineage>
        <taxon>Eukaryota</taxon>
        <taxon>Viridiplantae</taxon>
        <taxon>Streptophyta</taxon>
        <taxon>Embryophyta</taxon>
        <taxon>Tracheophyta</taxon>
        <taxon>Spermatophyta</taxon>
        <taxon>Magnoliopsida</taxon>
        <taxon>eudicotyledons</taxon>
        <taxon>Gunneridae</taxon>
        <taxon>Pentapetalae</taxon>
        <taxon>rosids</taxon>
        <taxon>fabids</taxon>
        <taxon>Malpighiales</taxon>
        <taxon>Euphorbiaceae</taxon>
        <taxon>Acalyphoideae</taxon>
        <taxon>Acalypheae</taxon>
        <taxon>Ricinus</taxon>
    </lineage>
</organism>
<accession>B9TLG1</accession>
<keyword evidence="2" id="KW-1185">Reference proteome</keyword>